<name>A0A0C3JET7_PISTI</name>
<proteinExistence type="predicted"/>
<dbReference type="EMBL" id="KN832052">
    <property type="protein sequence ID" value="KIN96121.1"/>
    <property type="molecule type" value="Genomic_DNA"/>
</dbReference>
<dbReference type="AlphaFoldDB" id="A0A0C3JET7"/>
<feature type="region of interest" description="Disordered" evidence="1">
    <location>
        <begin position="27"/>
        <end position="47"/>
    </location>
</feature>
<accession>A0A0C3JET7</accession>
<dbReference type="Proteomes" id="UP000054217">
    <property type="component" value="Unassembled WGS sequence"/>
</dbReference>
<sequence length="80" mass="8742">MSNESYGDEKVGVPLVIVRPLLRRSHTNRATRSVTSSSRARRSSSSSVVLSFAWSVSTSCTTEGVLKCLHIAFKAWIAQS</sequence>
<evidence type="ECO:0000256" key="1">
    <source>
        <dbReference type="SAM" id="MobiDB-lite"/>
    </source>
</evidence>
<evidence type="ECO:0000313" key="2">
    <source>
        <dbReference type="EMBL" id="KIN96121.1"/>
    </source>
</evidence>
<feature type="compositionally biased region" description="Low complexity" evidence="1">
    <location>
        <begin position="30"/>
        <end position="47"/>
    </location>
</feature>
<protein>
    <submittedName>
        <fullName evidence="2">Uncharacterized protein</fullName>
    </submittedName>
</protein>
<gene>
    <name evidence="2" type="ORF">M404DRAFT_256773</name>
</gene>
<dbReference type="HOGENOM" id="CLU_2590692_0_0_1"/>
<reference evidence="2 3" key="1">
    <citation type="submission" date="2014-04" db="EMBL/GenBank/DDBJ databases">
        <authorList>
            <consortium name="DOE Joint Genome Institute"/>
            <person name="Kuo A."/>
            <person name="Kohler A."/>
            <person name="Costa M.D."/>
            <person name="Nagy L.G."/>
            <person name="Floudas D."/>
            <person name="Copeland A."/>
            <person name="Barry K.W."/>
            <person name="Cichocki N."/>
            <person name="Veneault-Fourrey C."/>
            <person name="LaButti K."/>
            <person name="Lindquist E.A."/>
            <person name="Lipzen A."/>
            <person name="Lundell T."/>
            <person name="Morin E."/>
            <person name="Murat C."/>
            <person name="Sun H."/>
            <person name="Tunlid A."/>
            <person name="Henrissat B."/>
            <person name="Grigoriev I.V."/>
            <person name="Hibbett D.S."/>
            <person name="Martin F."/>
            <person name="Nordberg H.P."/>
            <person name="Cantor M.N."/>
            <person name="Hua S.X."/>
        </authorList>
    </citation>
    <scope>NUCLEOTIDE SEQUENCE [LARGE SCALE GENOMIC DNA]</scope>
    <source>
        <strain evidence="2 3">Marx 270</strain>
    </source>
</reference>
<evidence type="ECO:0000313" key="3">
    <source>
        <dbReference type="Proteomes" id="UP000054217"/>
    </source>
</evidence>
<dbReference type="InParanoid" id="A0A0C3JET7"/>
<organism evidence="2 3">
    <name type="scientific">Pisolithus tinctorius Marx 270</name>
    <dbReference type="NCBI Taxonomy" id="870435"/>
    <lineage>
        <taxon>Eukaryota</taxon>
        <taxon>Fungi</taxon>
        <taxon>Dikarya</taxon>
        <taxon>Basidiomycota</taxon>
        <taxon>Agaricomycotina</taxon>
        <taxon>Agaricomycetes</taxon>
        <taxon>Agaricomycetidae</taxon>
        <taxon>Boletales</taxon>
        <taxon>Sclerodermatineae</taxon>
        <taxon>Pisolithaceae</taxon>
        <taxon>Pisolithus</taxon>
    </lineage>
</organism>
<reference evidence="3" key="2">
    <citation type="submission" date="2015-01" db="EMBL/GenBank/DDBJ databases">
        <title>Evolutionary Origins and Diversification of the Mycorrhizal Mutualists.</title>
        <authorList>
            <consortium name="DOE Joint Genome Institute"/>
            <consortium name="Mycorrhizal Genomics Consortium"/>
            <person name="Kohler A."/>
            <person name="Kuo A."/>
            <person name="Nagy L.G."/>
            <person name="Floudas D."/>
            <person name="Copeland A."/>
            <person name="Barry K.W."/>
            <person name="Cichocki N."/>
            <person name="Veneault-Fourrey C."/>
            <person name="LaButti K."/>
            <person name="Lindquist E.A."/>
            <person name="Lipzen A."/>
            <person name="Lundell T."/>
            <person name="Morin E."/>
            <person name="Murat C."/>
            <person name="Riley R."/>
            <person name="Ohm R."/>
            <person name="Sun H."/>
            <person name="Tunlid A."/>
            <person name="Henrissat B."/>
            <person name="Grigoriev I.V."/>
            <person name="Hibbett D.S."/>
            <person name="Martin F."/>
        </authorList>
    </citation>
    <scope>NUCLEOTIDE SEQUENCE [LARGE SCALE GENOMIC DNA]</scope>
    <source>
        <strain evidence="3">Marx 270</strain>
    </source>
</reference>
<keyword evidence="3" id="KW-1185">Reference proteome</keyword>